<organism evidence="1">
    <name type="scientific">bioreactor metagenome</name>
    <dbReference type="NCBI Taxonomy" id="1076179"/>
    <lineage>
        <taxon>unclassified sequences</taxon>
        <taxon>metagenomes</taxon>
        <taxon>ecological metagenomes</taxon>
    </lineage>
</organism>
<comment type="caution">
    <text evidence="1">The sequence shown here is derived from an EMBL/GenBank/DDBJ whole genome shotgun (WGS) entry which is preliminary data.</text>
</comment>
<sequence length="47" mass="4874">MKNGIIRAVLLLGYRNPITPNVADVTAVYASLTGLASLLEEGGTKDG</sequence>
<dbReference type="EMBL" id="VSSQ01013263">
    <property type="protein sequence ID" value="MPM51098.1"/>
    <property type="molecule type" value="Genomic_DNA"/>
</dbReference>
<gene>
    <name evidence="1" type="ORF">SDC9_97844</name>
</gene>
<protein>
    <submittedName>
        <fullName evidence="1">Uncharacterized protein</fullName>
    </submittedName>
</protein>
<dbReference type="AlphaFoldDB" id="A0A645AEG1"/>
<evidence type="ECO:0000313" key="1">
    <source>
        <dbReference type="EMBL" id="MPM51098.1"/>
    </source>
</evidence>
<accession>A0A645AEG1</accession>
<reference evidence="1" key="1">
    <citation type="submission" date="2019-08" db="EMBL/GenBank/DDBJ databases">
        <authorList>
            <person name="Kucharzyk K."/>
            <person name="Murdoch R.W."/>
            <person name="Higgins S."/>
            <person name="Loffler F."/>
        </authorList>
    </citation>
    <scope>NUCLEOTIDE SEQUENCE</scope>
</reference>
<proteinExistence type="predicted"/>
<name>A0A645AEG1_9ZZZZ</name>